<proteinExistence type="predicted"/>
<dbReference type="AlphaFoldDB" id="A0A147K675"/>
<name>A0A147K675_9BACI</name>
<keyword evidence="1" id="KW-0167">Capsid protein</keyword>
<comment type="caution">
    <text evidence="1">The sequence shown here is derived from an EMBL/GenBank/DDBJ whole genome shotgun (WGS) entry which is preliminary data.</text>
</comment>
<protein>
    <submittedName>
        <fullName evidence="1">Spore coat protein</fullName>
    </submittedName>
</protein>
<dbReference type="PANTHER" id="PTHR39179">
    <property type="entry name" value="SPORE COAT PROTEIN I"/>
    <property type="match status" value="1"/>
</dbReference>
<dbReference type="NCBIfam" id="TIGR02905">
    <property type="entry name" value="spore_yutH"/>
    <property type="match status" value="1"/>
</dbReference>
<dbReference type="PATRIC" id="fig|1150625.3.peg.2672"/>
<dbReference type="InterPro" id="IPR014254">
    <property type="entry name" value="Spore_coat_YutH"/>
</dbReference>
<evidence type="ECO:0000313" key="2">
    <source>
        <dbReference type="Proteomes" id="UP000074108"/>
    </source>
</evidence>
<keyword evidence="2" id="KW-1185">Reference proteome</keyword>
<accession>A0A147K675</accession>
<dbReference type="EMBL" id="LDYG01000040">
    <property type="protein sequence ID" value="KUP05303.1"/>
    <property type="molecule type" value="Genomic_DNA"/>
</dbReference>
<dbReference type="Gene3D" id="3.90.1200.10">
    <property type="match status" value="1"/>
</dbReference>
<evidence type="ECO:0000313" key="1">
    <source>
        <dbReference type="EMBL" id="KUP05303.1"/>
    </source>
</evidence>
<dbReference type="PANTHER" id="PTHR39179:SF2">
    <property type="entry name" value="ENDOSPORE COAT-ASSOCIATED PROTEIN YUTH"/>
    <property type="match status" value="1"/>
</dbReference>
<dbReference type="Proteomes" id="UP000074108">
    <property type="component" value="Unassembled WGS sequence"/>
</dbReference>
<sequence length="326" mass="38769">MVSSIKDSQYPRYHGKDGLLYTIVNVTNTSQEYLVELYKMTDHLKTSGDLYVSSFVQSIDNKFLITKDDQDYVLLQNKKRLRPKDKQIGRKLAKFHFRGRAIQDKVEFTSRIGKWHELWEKRVNQLENACASIVHSGPTEEFDRLVADAFPYYLGLAENAIQYLVDTEIDGEPEREDAGTVCHARFSNHSWGKEYWIRFPFDWVFDHASRDIADWMRAQYLTRNRTYIPDIQKFVQDYQTITPLSSFTWRLTYARLLFPLHFFEVVEEYYTSKTDHHRHEISDKLERYLKFSGDFERFLGSFFDIVQVPVYSRNIPRIDWLSTSNK</sequence>
<organism evidence="1 2">
    <name type="scientific">Bacillus coahuilensis p1.1.43</name>
    <dbReference type="NCBI Taxonomy" id="1150625"/>
    <lineage>
        <taxon>Bacteria</taxon>
        <taxon>Bacillati</taxon>
        <taxon>Bacillota</taxon>
        <taxon>Bacilli</taxon>
        <taxon>Bacillales</taxon>
        <taxon>Bacillaceae</taxon>
        <taxon>Bacillus</taxon>
    </lineage>
</organism>
<reference evidence="1 2" key="1">
    <citation type="journal article" date="2016" name="Front. Microbiol.">
        <title>Microevolution Analysis of Bacillus coahuilensis Unveils Differences in Phosphorus Acquisition Strategies and Their Regulation.</title>
        <authorList>
            <person name="Gomez-Lunar Z."/>
            <person name="Hernandez-Gonzalez I."/>
            <person name="Rodriguez-Torres M.D."/>
            <person name="Souza V."/>
            <person name="Olmedo-Alvarez G."/>
        </authorList>
    </citation>
    <scope>NUCLEOTIDE SEQUENCE [LARGE SCALE GENOMIC DNA]</scope>
    <source>
        <strain evidence="2">p1.1.43</strain>
    </source>
</reference>
<dbReference type="GO" id="GO:0042601">
    <property type="term" value="C:endospore-forming forespore"/>
    <property type="evidence" value="ECO:0007669"/>
    <property type="project" value="TreeGrafter"/>
</dbReference>
<dbReference type="InterPro" id="IPR047175">
    <property type="entry name" value="CotS-like"/>
</dbReference>
<dbReference type="SUPFAM" id="SSF56112">
    <property type="entry name" value="Protein kinase-like (PK-like)"/>
    <property type="match status" value="1"/>
</dbReference>
<dbReference type="InterPro" id="IPR011009">
    <property type="entry name" value="Kinase-like_dom_sf"/>
</dbReference>
<dbReference type="STRING" id="1150625.Q75_12715"/>
<keyword evidence="1" id="KW-0946">Virion</keyword>
<gene>
    <name evidence="1" type="ORF">Q75_12715</name>
</gene>